<dbReference type="InterPro" id="IPR009057">
    <property type="entry name" value="Homeodomain-like_sf"/>
</dbReference>
<keyword evidence="3" id="KW-0804">Transcription</keyword>
<sequence length="289" mass="32920">MDHNQTEAYRRRFQTVTEHIERHLDDDLSLERLSAVAHFSPFHFHRQFAAYCGVPLGRYIQLLRLKRASYRLAFAPLDKVTDIALDAGFQHGESFSRAFKQTFGLTPSQFRQHPDWASWHRCLPRPPTKRIDPMRVDIIQFPQTAVAALTHQGLPERINDTAARFIQWRKATGDSPVATSRTYGLAPDDPATTEGAAFRFTLCGSVEAPVAEDNEWGVKNALIPAGRCAVVRHHGSHDLLADCARALYRDWLPASGEELRDFPLFFHYHNFVHEVPTHELVTDIYLPLA</sequence>
<dbReference type="Pfam" id="PF12833">
    <property type="entry name" value="HTH_18"/>
    <property type="match status" value="1"/>
</dbReference>
<organism evidence="5">
    <name type="scientific">Aeromonas caviae</name>
    <name type="common">Aeromonas punctata</name>
    <dbReference type="NCBI Taxonomy" id="648"/>
    <lineage>
        <taxon>Bacteria</taxon>
        <taxon>Pseudomonadati</taxon>
        <taxon>Pseudomonadota</taxon>
        <taxon>Gammaproteobacteria</taxon>
        <taxon>Aeromonadales</taxon>
        <taxon>Aeromonadaceae</taxon>
        <taxon>Aeromonas</taxon>
    </lineage>
</organism>
<keyword evidence="1" id="KW-0805">Transcription regulation</keyword>
<dbReference type="InterPro" id="IPR020449">
    <property type="entry name" value="Tscrpt_reg_AraC-type_HTH"/>
</dbReference>
<evidence type="ECO:0000259" key="4">
    <source>
        <dbReference type="PROSITE" id="PS01124"/>
    </source>
</evidence>
<dbReference type="SUPFAM" id="SSF46689">
    <property type="entry name" value="Homeodomain-like"/>
    <property type="match status" value="2"/>
</dbReference>
<dbReference type="EMBL" id="CP065937">
    <property type="protein sequence ID" value="QQA61985.1"/>
    <property type="molecule type" value="Genomic_DNA"/>
</dbReference>
<name>A0A3G9IJH1_AERCA</name>
<dbReference type="EMBL" id="CP110176">
    <property type="protein sequence ID" value="UZC85531.2"/>
    <property type="molecule type" value="Genomic_DNA"/>
</dbReference>
<dbReference type="SUPFAM" id="SSF55136">
    <property type="entry name" value="Probable bacterial effector-binding domain"/>
    <property type="match status" value="1"/>
</dbReference>
<dbReference type="RefSeq" id="WP_053288131.1">
    <property type="nucleotide sequence ID" value="NZ_AP019195.1"/>
</dbReference>
<keyword evidence="2" id="KW-0238">DNA-binding</keyword>
<gene>
    <name evidence="5" type="ORF">JC965_05710</name>
    <name evidence="6" type="ORF">OJY61_17045</name>
</gene>
<dbReference type="Gene3D" id="3.20.80.10">
    <property type="entry name" value="Regulatory factor, effector binding domain"/>
    <property type="match status" value="1"/>
</dbReference>
<evidence type="ECO:0000256" key="1">
    <source>
        <dbReference type="ARBA" id="ARBA00023015"/>
    </source>
</evidence>
<accession>A0A3G9IJH1</accession>
<protein>
    <submittedName>
        <fullName evidence="5">AraC family transcriptional regulator</fullName>
    </submittedName>
</protein>
<dbReference type="PANTHER" id="PTHR40055:SF1">
    <property type="entry name" value="TRANSCRIPTIONAL REGULATOR YGIV-RELATED"/>
    <property type="match status" value="1"/>
</dbReference>
<dbReference type="InterPro" id="IPR010499">
    <property type="entry name" value="AraC_E-bd"/>
</dbReference>
<proteinExistence type="predicted"/>
<dbReference type="SMART" id="SM00342">
    <property type="entry name" value="HTH_ARAC"/>
    <property type="match status" value="1"/>
</dbReference>
<dbReference type="AlphaFoldDB" id="A0A3G9IJH1"/>
<dbReference type="Proteomes" id="UP001163285">
    <property type="component" value="Chromosome"/>
</dbReference>
<dbReference type="SMART" id="SM00871">
    <property type="entry name" value="AraC_E_bind"/>
    <property type="match status" value="1"/>
</dbReference>
<dbReference type="InterPro" id="IPR018060">
    <property type="entry name" value="HTH_AraC"/>
</dbReference>
<dbReference type="GO" id="GO:0003700">
    <property type="term" value="F:DNA-binding transcription factor activity"/>
    <property type="evidence" value="ECO:0007669"/>
    <property type="project" value="InterPro"/>
</dbReference>
<dbReference type="Gene3D" id="1.10.10.60">
    <property type="entry name" value="Homeodomain-like"/>
    <property type="match status" value="2"/>
</dbReference>
<dbReference type="PANTHER" id="PTHR40055">
    <property type="entry name" value="TRANSCRIPTIONAL REGULATOR YGIV-RELATED"/>
    <property type="match status" value="1"/>
</dbReference>
<feature type="domain" description="HTH araC/xylS-type" evidence="4">
    <location>
        <begin position="14"/>
        <end position="113"/>
    </location>
</feature>
<evidence type="ECO:0000256" key="3">
    <source>
        <dbReference type="ARBA" id="ARBA00023163"/>
    </source>
</evidence>
<evidence type="ECO:0000256" key="2">
    <source>
        <dbReference type="ARBA" id="ARBA00023125"/>
    </source>
</evidence>
<dbReference type="Pfam" id="PF06445">
    <property type="entry name" value="GyrI-like"/>
    <property type="match status" value="1"/>
</dbReference>
<reference evidence="5" key="1">
    <citation type="submission" date="2020-12" db="EMBL/GenBank/DDBJ databases">
        <title>GES Beta-lactamases isolated from hospital effluents in Brazil.</title>
        <authorList>
            <person name="Conte D."/>
            <person name="Mesa D."/>
            <person name="Palmeiro J.K."/>
            <person name="Dalla-Costa L.M."/>
        </authorList>
    </citation>
    <scope>NUCLEOTIDE SEQUENCE [LARGE SCALE GENOMIC DNA]</scope>
    <source>
        <strain evidence="5">Aero21</strain>
    </source>
</reference>
<dbReference type="InterPro" id="IPR018062">
    <property type="entry name" value="HTH_AraC-typ_CS"/>
</dbReference>
<dbReference type="PRINTS" id="PR00032">
    <property type="entry name" value="HTHARAC"/>
</dbReference>
<evidence type="ECO:0000313" key="6">
    <source>
        <dbReference type="EMBL" id="UZC85531.2"/>
    </source>
</evidence>
<reference evidence="6" key="2">
    <citation type="submission" date="2023-04" db="EMBL/GenBank/DDBJ databases">
        <title>Whole Genome Sequence of Multi-drug resistant Aeromonas caviae as a gut pathogen in newborn.</title>
        <authorList>
            <person name="Jadhav S.V."/>
            <person name="Saroj S.D."/>
            <person name="Saha U.B."/>
            <person name="Sen S."/>
            <person name="Kher A."/>
        </authorList>
    </citation>
    <scope>NUCLEOTIDE SEQUENCE</scope>
    <source>
        <strain evidence="6">SVJ23</strain>
    </source>
</reference>
<dbReference type="InterPro" id="IPR029442">
    <property type="entry name" value="GyrI-like"/>
</dbReference>
<dbReference type="PROSITE" id="PS00041">
    <property type="entry name" value="HTH_ARAC_FAMILY_1"/>
    <property type="match status" value="1"/>
</dbReference>
<evidence type="ECO:0000313" key="5">
    <source>
        <dbReference type="EMBL" id="QQA61985.1"/>
    </source>
</evidence>
<dbReference type="InterPro" id="IPR050908">
    <property type="entry name" value="SmbC-like"/>
</dbReference>
<dbReference type="InterPro" id="IPR011256">
    <property type="entry name" value="Reg_factor_effector_dom_sf"/>
</dbReference>
<dbReference type="GO" id="GO:0043565">
    <property type="term" value="F:sequence-specific DNA binding"/>
    <property type="evidence" value="ECO:0007669"/>
    <property type="project" value="InterPro"/>
</dbReference>
<dbReference type="PROSITE" id="PS01124">
    <property type="entry name" value="HTH_ARAC_FAMILY_2"/>
    <property type="match status" value="1"/>
</dbReference>